<proteinExistence type="predicted"/>
<dbReference type="Proteomes" id="UP001148838">
    <property type="component" value="Unassembled WGS sequence"/>
</dbReference>
<sequence length="99" mass="11333">MVTTSGVENGSSVSEETEHRHTPDWGRCKAAHTPDWGRYKAAELKENIASSLVEPTSRVCNYRSSEITIKFPKKEILKRTVRRIRRLNLLPEPNSIKEI</sequence>
<name>A0ABQ8TV60_PERAM</name>
<comment type="caution">
    <text evidence="2">The sequence shown here is derived from an EMBL/GenBank/DDBJ whole genome shotgun (WGS) entry which is preliminary data.</text>
</comment>
<feature type="region of interest" description="Disordered" evidence="1">
    <location>
        <begin position="1"/>
        <end position="28"/>
    </location>
</feature>
<organism evidence="2 3">
    <name type="scientific">Periplaneta americana</name>
    <name type="common">American cockroach</name>
    <name type="synonym">Blatta americana</name>
    <dbReference type="NCBI Taxonomy" id="6978"/>
    <lineage>
        <taxon>Eukaryota</taxon>
        <taxon>Metazoa</taxon>
        <taxon>Ecdysozoa</taxon>
        <taxon>Arthropoda</taxon>
        <taxon>Hexapoda</taxon>
        <taxon>Insecta</taxon>
        <taxon>Pterygota</taxon>
        <taxon>Neoptera</taxon>
        <taxon>Polyneoptera</taxon>
        <taxon>Dictyoptera</taxon>
        <taxon>Blattodea</taxon>
        <taxon>Blattoidea</taxon>
        <taxon>Blattidae</taxon>
        <taxon>Blattinae</taxon>
        <taxon>Periplaneta</taxon>
    </lineage>
</organism>
<feature type="compositionally biased region" description="Low complexity" evidence="1">
    <location>
        <begin position="1"/>
        <end position="14"/>
    </location>
</feature>
<protein>
    <submittedName>
        <fullName evidence="2">Uncharacterized protein</fullName>
    </submittedName>
</protein>
<keyword evidence="3" id="KW-1185">Reference proteome</keyword>
<evidence type="ECO:0000313" key="2">
    <source>
        <dbReference type="EMBL" id="KAJ4449567.1"/>
    </source>
</evidence>
<reference evidence="2 3" key="1">
    <citation type="journal article" date="2022" name="Allergy">
        <title>Genome assembly and annotation of Periplaneta americana reveal a comprehensive cockroach allergen profile.</title>
        <authorList>
            <person name="Wang L."/>
            <person name="Xiong Q."/>
            <person name="Saelim N."/>
            <person name="Wang L."/>
            <person name="Nong W."/>
            <person name="Wan A.T."/>
            <person name="Shi M."/>
            <person name="Liu X."/>
            <person name="Cao Q."/>
            <person name="Hui J.H.L."/>
            <person name="Sookrung N."/>
            <person name="Leung T.F."/>
            <person name="Tungtrongchitr A."/>
            <person name="Tsui S.K.W."/>
        </authorList>
    </citation>
    <scope>NUCLEOTIDE SEQUENCE [LARGE SCALE GENOMIC DNA]</scope>
    <source>
        <strain evidence="2">PWHHKU_190912</strain>
    </source>
</reference>
<evidence type="ECO:0000256" key="1">
    <source>
        <dbReference type="SAM" id="MobiDB-lite"/>
    </source>
</evidence>
<feature type="compositionally biased region" description="Basic and acidic residues" evidence="1">
    <location>
        <begin position="16"/>
        <end position="27"/>
    </location>
</feature>
<gene>
    <name evidence="2" type="ORF">ANN_00969</name>
</gene>
<accession>A0ABQ8TV60</accession>
<evidence type="ECO:0000313" key="3">
    <source>
        <dbReference type="Proteomes" id="UP001148838"/>
    </source>
</evidence>
<dbReference type="EMBL" id="JAJSOF020000003">
    <property type="protein sequence ID" value="KAJ4449567.1"/>
    <property type="molecule type" value="Genomic_DNA"/>
</dbReference>